<proteinExistence type="predicted"/>
<dbReference type="EMBL" id="NTFS01000684">
    <property type="protein sequence ID" value="PAX45784.1"/>
    <property type="molecule type" value="Genomic_DNA"/>
</dbReference>
<organism evidence="2 3">
    <name type="scientific">Brunnivagina elsteri CCALA 953</name>
    <dbReference type="NCBI Taxonomy" id="987040"/>
    <lineage>
        <taxon>Bacteria</taxon>
        <taxon>Bacillati</taxon>
        <taxon>Cyanobacteriota</taxon>
        <taxon>Cyanophyceae</taxon>
        <taxon>Nostocales</taxon>
        <taxon>Calotrichaceae</taxon>
        <taxon>Brunnivagina</taxon>
    </lineage>
</organism>
<dbReference type="InterPro" id="IPR035093">
    <property type="entry name" value="RelE/ParE_toxin_dom_sf"/>
</dbReference>
<dbReference type="PANTHER" id="PTHR38813">
    <property type="match status" value="1"/>
</dbReference>
<dbReference type="Proteomes" id="UP000218238">
    <property type="component" value="Unassembled WGS sequence"/>
</dbReference>
<protein>
    <submittedName>
        <fullName evidence="2">Plasmid stabilization protein</fullName>
    </submittedName>
</protein>
<comment type="caution">
    <text evidence="2">The sequence shown here is derived from an EMBL/GenBank/DDBJ whole genome shotgun (WGS) entry which is preliminary data.</text>
</comment>
<dbReference type="Gene3D" id="3.30.2310.20">
    <property type="entry name" value="RelE-like"/>
    <property type="match status" value="1"/>
</dbReference>
<dbReference type="RefSeq" id="WP_095725052.1">
    <property type="nucleotide sequence ID" value="NZ_NTFS01000684.1"/>
</dbReference>
<dbReference type="PANTHER" id="PTHR38813:SF1">
    <property type="entry name" value="TOXIN RELE1-RELATED"/>
    <property type="match status" value="1"/>
</dbReference>
<sequence length="88" mass="10458">MNVEFRKSFEKDLSKIRDEILLKKIQTVIEEVENSENIGEVNNVNKLKTDGDYYRIRIGDYRIGLTISDGIIIFVRALQRKDIYRYFP</sequence>
<dbReference type="Pfam" id="PF05016">
    <property type="entry name" value="ParE_toxin"/>
    <property type="match status" value="1"/>
</dbReference>
<evidence type="ECO:0000256" key="1">
    <source>
        <dbReference type="ARBA" id="ARBA00022649"/>
    </source>
</evidence>
<dbReference type="SUPFAM" id="SSF143011">
    <property type="entry name" value="RelE-like"/>
    <property type="match status" value="1"/>
</dbReference>
<gene>
    <name evidence="2" type="ORF">CK510_29860</name>
</gene>
<dbReference type="AlphaFoldDB" id="A0A2A2T9T3"/>
<accession>A0A2A2T9T3</accession>
<keyword evidence="1" id="KW-1277">Toxin-antitoxin system</keyword>
<dbReference type="OrthoDB" id="163524at2"/>
<dbReference type="InterPro" id="IPR007712">
    <property type="entry name" value="RelE/ParE_toxin"/>
</dbReference>
<evidence type="ECO:0000313" key="3">
    <source>
        <dbReference type="Proteomes" id="UP000218238"/>
    </source>
</evidence>
<evidence type="ECO:0000313" key="2">
    <source>
        <dbReference type="EMBL" id="PAX45784.1"/>
    </source>
</evidence>
<keyword evidence="3" id="KW-1185">Reference proteome</keyword>
<reference evidence="2 3" key="1">
    <citation type="submission" date="2017-08" db="EMBL/GenBank/DDBJ databases">
        <title>Draft genome sequence of filamentous cyanobacterium Calothrix elsteri CCALA 953.</title>
        <authorList>
            <person name="Gagunashvili A.N."/>
            <person name="Elster J."/>
            <person name="Andresson O.S."/>
        </authorList>
    </citation>
    <scope>NUCLEOTIDE SEQUENCE [LARGE SCALE GENOMIC DNA]</scope>
    <source>
        <strain evidence="2 3">CCALA 953</strain>
    </source>
</reference>
<name>A0A2A2T9T3_9CYAN</name>
<dbReference type="InterPro" id="IPR052747">
    <property type="entry name" value="TA_system_RelE_toxin"/>
</dbReference>